<organism evidence="1 2">
    <name type="scientific">Rotaria magnacalcarata</name>
    <dbReference type="NCBI Taxonomy" id="392030"/>
    <lineage>
        <taxon>Eukaryota</taxon>
        <taxon>Metazoa</taxon>
        <taxon>Spiralia</taxon>
        <taxon>Gnathifera</taxon>
        <taxon>Rotifera</taxon>
        <taxon>Eurotatoria</taxon>
        <taxon>Bdelloidea</taxon>
        <taxon>Philodinida</taxon>
        <taxon>Philodinidae</taxon>
        <taxon>Rotaria</taxon>
    </lineage>
</organism>
<dbReference type="EMBL" id="CAJOBI010201045">
    <property type="protein sequence ID" value="CAF4991925.1"/>
    <property type="molecule type" value="Genomic_DNA"/>
</dbReference>
<feature type="non-terminal residue" evidence="1">
    <location>
        <position position="1"/>
    </location>
</feature>
<evidence type="ECO:0000313" key="2">
    <source>
        <dbReference type="Proteomes" id="UP000676336"/>
    </source>
</evidence>
<comment type="caution">
    <text evidence="1">The sequence shown here is derived from an EMBL/GenBank/DDBJ whole genome shotgun (WGS) entry which is preliminary data.</text>
</comment>
<proteinExistence type="predicted"/>
<evidence type="ECO:0000313" key="1">
    <source>
        <dbReference type="EMBL" id="CAF4991925.1"/>
    </source>
</evidence>
<dbReference type="AlphaFoldDB" id="A0A8S3DPD2"/>
<sequence>NFQWAQDRLVVQWFEQFKSSSVTNDRIKNLEKQYALEDIRRYVFLSFDLLLKMFFFL</sequence>
<protein>
    <submittedName>
        <fullName evidence="1">Uncharacterized protein</fullName>
    </submittedName>
</protein>
<name>A0A8S3DPD2_9BILA</name>
<accession>A0A8S3DPD2</accession>
<dbReference type="Proteomes" id="UP000676336">
    <property type="component" value="Unassembled WGS sequence"/>
</dbReference>
<reference evidence="1" key="1">
    <citation type="submission" date="2021-02" db="EMBL/GenBank/DDBJ databases">
        <authorList>
            <person name="Nowell W R."/>
        </authorList>
    </citation>
    <scope>NUCLEOTIDE SEQUENCE</scope>
</reference>
<gene>
    <name evidence="1" type="ORF">SMN809_LOCUS56346</name>
</gene>